<comment type="caution">
    <text evidence="2">The sequence shown here is derived from an EMBL/GenBank/DDBJ whole genome shotgun (WGS) entry which is preliminary data.</text>
</comment>
<keyword evidence="3" id="KW-1185">Reference proteome</keyword>
<feature type="compositionally biased region" description="Basic residues" evidence="1">
    <location>
        <begin position="141"/>
        <end position="153"/>
    </location>
</feature>
<evidence type="ECO:0000313" key="3">
    <source>
        <dbReference type="Proteomes" id="UP000824540"/>
    </source>
</evidence>
<sequence length="356" mass="38543">FIPGPPDISRRQERKQRSWSACGSPAPSSGTGWECEVPTTTVGRFSVASSRDESSDSPSRLDATPAHLSLHSYYSYASSDNESEFEDTDVKKELQRLREKHMKEITELQAYHRREIEVLYSKLGKPFPPAVGASHTAPPTGRRRRASKHRLKPGKLFSPLVQQLKSATSKTSWTQHHPAAERVTYKPSGKARARFLTGPQSAMSTPPPHQPMAGLAQAQANNSNNKSGTFTDDLHKMVDDWAQGTLEMALTSPTLSPTSSTPSLNSPVLRHAGMHWLWDEFSATQMNFADSQLPLSCPLSAAFGAPLPPSLSYSAAVGVPPDSLTSTDPQGGVPPVPLYAALWLNGDSVGAPPEAP</sequence>
<reference evidence="2" key="1">
    <citation type="thesis" date="2021" institute="BYU ScholarsArchive" country="Provo, UT, USA">
        <title>Applications of and Algorithms for Genome Assembly and Genomic Analyses with an Emphasis on Marine Teleosts.</title>
        <authorList>
            <person name="Pickett B.D."/>
        </authorList>
    </citation>
    <scope>NUCLEOTIDE SEQUENCE</scope>
    <source>
        <strain evidence="2">HI-2016</strain>
    </source>
</reference>
<evidence type="ECO:0000313" key="2">
    <source>
        <dbReference type="EMBL" id="KAG9333839.1"/>
    </source>
</evidence>
<dbReference type="EMBL" id="JAFBMS010000172">
    <property type="protein sequence ID" value="KAG9333839.1"/>
    <property type="molecule type" value="Genomic_DNA"/>
</dbReference>
<evidence type="ECO:0000256" key="1">
    <source>
        <dbReference type="SAM" id="MobiDB-lite"/>
    </source>
</evidence>
<dbReference type="AlphaFoldDB" id="A0A8T2MZX3"/>
<feature type="non-terminal residue" evidence="2">
    <location>
        <position position="1"/>
    </location>
</feature>
<feature type="compositionally biased region" description="Polar residues" evidence="1">
    <location>
        <begin position="18"/>
        <end position="31"/>
    </location>
</feature>
<protein>
    <recommendedName>
        <fullName evidence="4">WNK lysine deficient protein kinase 4</fullName>
    </recommendedName>
</protein>
<name>A0A8T2MZX3_9TELE</name>
<accession>A0A8T2MZX3</accession>
<dbReference type="Proteomes" id="UP000824540">
    <property type="component" value="Unassembled WGS sequence"/>
</dbReference>
<evidence type="ECO:0008006" key="4">
    <source>
        <dbReference type="Google" id="ProtNLM"/>
    </source>
</evidence>
<organism evidence="2 3">
    <name type="scientific">Albula glossodonta</name>
    <name type="common">roundjaw bonefish</name>
    <dbReference type="NCBI Taxonomy" id="121402"/>
    <lineage>
        <taxon>Eukaryota</taxon>
        <taxon>Metazoa</taxon>
        <taxon>Chordata</taxon>
        <taxon>Craniata</taxon>
        <taxon>Vertebrata</taxon>
        <taxon>Euteleostomi</taxon>
        <taxon>Actinopterygii</taxon>
        <taxon>Neopterygii</taxon>
        <taxon>Teleostei</taxon>
        <taxon>Albuliformes</taxon>
        <taxon>Albulidae</taxon>
        <taxon>Albula</taxon>
    </lineage>
</organism>
<gene>
    <name evidence="2" type="ORF">JZ751_009989</name>
</gene>
<dbReference type="OrthoDB" id="4062651at2759"/>
<feature type="non-terminal residue" evidence="2">
    <location>
        <position position="356"/>
    </location>
</feature>
<feature type="region of interest" description="Disordered" evidence="1">
    <location>
        <begin position="169"/>
        <end position="189"/>
    </location>
</feature>
<feature type="region of interest" description="Disordered" evidence="1">
    <location>
        <begin position="1"/>
        <end position="37"/>
    </location>
</feature>
<proteinExistence type="predicted"/>
<feature type="region of interest" description="Disordered" evidence="1">
    <location>
        <begin position="128"/>
        <end position="153"/>
    </location>
</feature>